<organism evidence="12 13">
    <name type="scientific">Ricinus communis</name>
    <name type="common">Castor bean</name>
    <dbReference type="NCBI Taxonomy" id="3988"/>
    <lineage>
        <taxon>Eukaryota</taxon>
        <taxon>Viridiplantae</taxon>
        <taxon>Streptophyta</taxon>
        <taxon>Embryophyta</taxon>
        <taxon>Tracheophyta</taxon>
        <taxon>Spermatophyta</taxon>
        <taxon>Magnoliopsida</taxon>
        <taxon>eudicotyledons</taxon>
        <taxon>Gunneridae</taxon>
        <taxon>Pentapetalae</taxon>
        <taxon>rosids</taxon>
        <taxon>fabids</taxon>
        <taxon>Malpighiales</taxon>
        <taxon>Euphorbiaceae</taxon>
        <taxon>Acalyphoideae</taxon>
        <taxon>Acalypheae</taxon>
        <taxon>Ricinus</taxon>
    </lineage>
</organism>
<keyword evidence="8" id="KW-1015">Disulfide bond</keyword>
<keyword evidence="6 11" id="KW-0732">Signal</keyword>
<comment type="similarity">
    <text evidence="2 11">Belongs to the peptidase S10 family.</text>
</comment>
<keyword evidence="3" id="KW-0964">Secreted</keyword>
<dbReference type="InterPro" id="IPR001563">
    <property type="entry name" value="Peptidase_S10"/>
</dbReference>
<evidence type="ECO:0000256" key="1">
    <source>
        <dbReference type="ARBA" id="ARBA00004613"/>
    </source>
</evidence>
<keyword evidence="7 11" id="KW-0378">Hydrolase</keyword>
<evidence type="ECO:0000256" key="6">
    <source>
        <dbReference type="ARBA" id="ARBA00022729"/>
    </source>
</evidence>
<keyword evidence="13" id="KW-1185">Reference proteome</keyword>
<dbReference type="eggNOG" id="KOG1282">
    <property type="taxonomic scope" value="Eukaryota"/>
</dbReference>
<dbReference type="EC" id="3.4.16.-" evidence="11"/>
<dbReference type="ESTHER" id="ricco-b9rm64">
    <property type="family name" value="Carboxypeptidase_S10"/>
</dbReference>
<dbReference type="GO" id="GO:0005576">
    <property type="term" value="C:extracellular region"/>
    <property type="evidence" value="ECO:0007669"/>
    <property type="project" value="UniProtKB-SubCell"/>
</dbReference>
<comment type="function">
    <text evidence="10">Probable carboxypeptidase.</text>
</comment>
<dbReference type="Proteomes" id="UP000008311">
    <property type="component" value="Unassembled WGS sequence"/>
</dbReference>
<dbReference type="MEROPS" id="S10.004"/>
<dbReference type="FunFam" id="3.40.50.12670:FF:000001">
    <property type="entry name" value="Carboxypeptidase"/>
    <property type="match status" value="1"/>
</dbReference>
<feature type="chain" id="PRO_5005124527" description="Carboxypeptidase" evidence="11">
    <location>
        <begin position="23"/>
        <end position="494"/>
    </location>
</feature>
<evidence type="ECO:0000256" key="2">
    <source>
        <dbReference type="ARBA" id="ARBA00009431"/>
    </source>
</evidence>
<dbReference type="PANTHER" id="PTHR11802:SF346">
    <property type="entry name" value="CARBOXYPEPTIDASE"/>
    <property type="match status" value="1"/>
</dbReference>
<evidence type="ECO:0000256" key="4">
    <source>
        <dbReference type="ARBA" id="ARBA00022645"/>
    </source>
</evidence>
<evidence type="ECO:0000313" key="13">
    <source>
        <dbReference type="Proteomes" id="UP000008311"/>
    </source>
</evidence>
<reference evidence="13" key="1">
    <citation type="journal article" date="2010" name="Nat. Biotechnol.">
        <title>Draft genome sequence of the oilseed species Ricinus communis.</title>
        <authorList>
            <person name="Chan A.P."/>
            <person name="Crabtree J."/>
            <person name="Zhao Q."/>
            <person name="Lorenzi H."/>
            <person name="Orvis J."/>
            <person name="Puiu D."/>
            <person name="Melake-Berhan A."/>
            <person name="Jones K.M."/>
            <person name="Redman J."/>
            <person name="Chen G."/>
            <person name="Cahoon E.B."/>
            <person name="Gedil M."/>
            <person name="Stanke M."/>
            <person name="Haas B.J."/>
            <person name="Wortman J.R."/>
            <person name="Fraser-Liggett C.M."/>
            <person name="Ravel J."/>
            <person name="Rabinowicz P.D."/>
        </authorList>
    </citation>
    <scope>NUCLEOTIDE SEQUENCE [LARGE SCALE GENOMIC DNA]</scope>
    <source>
        <strain evidence="13">cv. Hale</strain>
    </source>
</reference>
<dbReference type="Gene3D" id="3.40.50.1820">
    <property type="entry name" value="alpha/beta hydrolase"/>
    <property type="match status" value="1"/>
</dbReference>
<keyword evidence="4 11" id="KW-0121">Carboxypeptidase</keyword>
<evidence type="ECO:0000313" key="12">
    <source>
        <dbReference type="EMBL" id="EEF47387.1"/>
    </source>
</evidence>
<sequence length="494" mass="55518">MDKSLFLCMSVCMLFNFVLIQAAPRHALVTHLPGFNGTFPSKHYSGYVNVTVNVNSRKNLFYYFVESERDATKDPVVLWLNGGPGCSSLDGFVYEHGPFDFEAGNQEGDLPTLHLNQYSWSKVASVIYLDSPAGVGFSFAQNTSLYRTGDRKTASDTHRFLRQWFLQFPEFVSNPFYIAGESYAGVYVPTLAAEIVRGIKLGVRPVINFKGYLIGNPVTDYIFDGNALVPFAHGMGLVSDDIYQEAVAACNGTYYDAKTKECGTALDKVNNAVDQLNIYDILEPCYHGNGLFGNARLPDSFRTLGKQIRSLPVRKRIFGRAWPFRAPVLQGLVLSWPQLLSNMNIKVPCVNDEIATAWLNNEEVRKAIHAGSDSEIGRWELCTGKLQYWHDAGSMLQYHKNITSEGYRALIYSGDHDMCVPFTGTQAWTRSLHYKIVDEWRPWMSSVGQLAGYLQGYEKNLTFLTIKGAGHTVPEYKPREALDFFSRWLDGTPI</sequence>
<accession>B9RM64</accession>
<dbReference type="GO" id="GO:0006508">
    <property type="term" value="P:proteolysis"/>
    <property type="evidence" value="ECO:0007669"/>
    <property type="project" value="UniProtKB-KW"/>
</dbReference>
<evidence type="ECO:0000256" key="10">
    <source>
        <dbReference type="ARBA" id="ARBA00037399"/>
    </source>
</evidence>
<dbReference type="GO" id="GO:0019748">
    <property type="term" value="P:secondary metabolic process"/>
    <property type="evidence" value="ECO:0000318"/>
    <property type="project" value="GO_Central"/>
</dbReference>
<dbReference type="Pfam" id="PF00450">
    <property type="entry name" value="Peptidase_S10"/>
    <property type="match status" value="1"/>
</dbReference>
<dbReference type="InParanoid" id="B9RM64"/>
<dbReference type="AlphaFoldDB" id="B9RM64"/>
<dbReference type="FunFam" id="3.40.50.1820:FF:000143">
    <property type="entry name" value="Carboxypeptidase"/>
    <property type="match status" value="1"/>
</dbReference>
<evidence type="ECO:0000256" key="8">
    <source>
        <dbReference type="ARBA" id="ARBA00023157"/>
    </source>
</evidence>
<protein>
    <recommendedName>
        <fullName evidence="11">Carboxypeptidase</fullName>
        <ecNumber evidence="11">3.4.16.-</ecNumber>
    </recommendedName>
</protein>
<name>B9RM64_RICCO</name>
<keyword evidence="5 11" id="KW-0645">Protease</keyword>
<dbReference type="InterPro" id="IPR018202">
    <property type="entry name" value="Ser_caboxypep_ser_AS"/>
</dbReference>
<dbReference type="InterPro" id="IPR033124">
    <property type="entry name" value="Ser_caboxypep_his_AS"/>
</dbReference>
<evidence type="ECO:0000256" key="7">
    <source>
        <dbReference type="ARBA" id="ARBA00022801"/>
    </source>
</evidence>
<proteinExistence type="inferred from homology"/>
<dbReference type="EMBL" id="EQ973789">
    <property type="protein sequence ID" value="EEF47387.1"/>
    <property type="molecule type" value="Genomic_DNA"/>
</dbReference>
<dbReference type="PANTHER" id="PTHR11802">
    <property type="entry name" value="SERINE PROTEASE FAMILY S10 SERINE CARBOXYPEPTIDASE"/>
    <property type="match status" value="1"/>
</dbReference>
<evidence type="ECO:0000256" key="11">
    <source>
        <dbReference type="RuleBase" id="RU361156"/>
    </source>
</evidence>
<dbReference type="PRINTS" id="PR00724">
    <property type="entry name" value="CRBOXYPTASEC"/>
</dbReference>
<dbReference type="GO" id="GO:0016747">
    <property type="term" value="F:acyltransferase activity, transferring groups other than amino-acyl groups"/>
    <property type="evidence" value="ECO:0000318"/>
    <property type="project" value="GO_Central"/>
</dbReference>
<dbReference type="Gene3D" id="3.40.50.12670">
    <property type="match status" value="1"/>
</dbReference>
<evidence type="ECO:0000256" key="3">
    <source>
        <dbReference type="ARBA" id="ARBA00022525"/>
    </source>
</evidence>
<dbReference type="GO" id="GO:0004185">
    <property type="term" value="F:serine-type carboxypeptidase activity"/>
    <property type="evidence" value="ECO:0007669"/>
    <property type="project" value="UniProtKB-UniRule"/>
</dbReference>
<dbReference type="SUPFAM" id="SSF53474">
    <property type="entry name" value="alpha/beta-Hydrolases"/>
    <property type="match status" value="1"/>
</dbReference>
<evidence type="ECO:0000256" key="9">
    <source>
        <dbReference type="ARBA" id="ARBA00023180"/>
    </source>
</evidence>
<evidence type="ECO:0000256" key="5">
    <source>
        <dbReference type="ARBA" id="ARBA00022670"/>
    </source>
</evidence>
<dbReference type="PROSITE" id="PS00560">
    <property type="entry name" value="CARBOXYPEPT_SER_HIS"/>
    <property type="match status" value="1"/>
</dbReference>
<dbReference type="PROSITE" id="PS00131">
    <property type="entry name" value="CARBOXYPEPT_SER_SER"/>
    <property type="match status" value="1"/>
</dbReference>
<dbReference type="InterPro" id="IPR029058">
    <property type="entry name" value="AB_hydrolase_fold"/>
</dbReference>
<gene>
    <name evidence="12" type="ORF">RCOM_1077940</name>
</gene>
<feature type="signal peptide" evidence="11">
    <location>
        <begin position="1"/>
        <end position="22"/>
    </location>
</feature>
<comment type="subcellular location">
    <subcellularLocation>
        <location evidence="1">Secreted</location>
    </subcellularLocation>
</comment>
<keyword evidence="9" id="KW-0325">Glycoprotein</keyword>